<gene>
    <name evidence="4" type="ORF">AUJ59_03020</name>
</gene>
<dbReference type="EMBL" id="MNUI01000051">
    <property type="protein sequence ID" value="OIN88866.1"/>
    <property type="molecule type" value="Genomic_DNA"/>
</dbReference>
<comment type="caution">
    <text evidence="4">The sequence shown here is derived from an EMBL/GenBank/DDBJ whole genome shotgun (WGS) entry which is preliminary data.</text>
</comment>
<evidence type="ECO:0000256" key="3">
    <source>
        <dbReference type="RuleBase" id="RU004508"/>
    </source>
</evidence>
<dbReference type="InterPro" id="IPR015424">
    <property type="entry name" value="PyrdxlP-dep_Trfase"/>
</dbReference>
<evidence type="ECO:0000313" key="4">
    <source>
        <dbReference type="EMBL" id="OIN88866.1"/>
    </source>
</evidence>
<accession>A0A1J4RR40</accession>
<dbReference type="Proteomes" id="UP000183144">
    <property type="component" value="Unassembled WGS sequence"/>
</dbReference>
<dbReference type="PANTHER" id="PTHR30244:SF34">
    <property type="entry name" value="DTDP-4-AMINO-4,6-DIDEOXYGALACTOSE TRANSAMINASE"/>
    <property type="match status" value="1"/>
</dbReference>
<dbReference type="InterPro" id="IPR015421">
    <property type="entry name" value="PyrdxlP-dep_Trfase_major"/>
</dbReference>
<sequence length="351" mass="39366">MFIKPILIGISPNAQADDIWLALKLLWQPWRWQTGSGLALLKAAISRKFPNRQVYLVNAGRTALLLALQSLKLKPGDEVIHLDFTCGVVPGAIRLAGGVPCPTADLTKPEITPRTKALICQHTFGIPDDLSRLQAICRQYKLTLIEDCAHSLGAKYRGKPVGSFGDMAILSFGRDKIISSVFGGALLSKKPLNLPELPCPNRGWIMKQLFHPVLMLAAVPTYFWLGKYLIYLARKLNLITLPLADLKPELLPNALAELALKQWGKLDRLNRHRQVLARFYAQSLHQKFDPQGIYLRYPLPVKNPLQLIKAAKTKHLLLGNWYDGRIINLPTHIKINLSDAARVIQFIKTYV</sequence>
<evidence type="ECO:0000313" key="5">
    <source>
        <dbReference type="Proteomes" id="UP000183144"/>
    </source>
</evidence>
<evidence type="ECO:0000256" key="1">
    <source>
        <dbReference type="PIRSR" id="PIRSR000390-1"/>
    </source>
</evidence>
<comment type="similarity">
    <text evidence="3">Belongs to the DegT/DnrJ/EryC1 family.</text>
</comment>
<name>A0A1J4RR40_9BACT</name>
<feature type="active site" description="Proton acceptor" evidence="1">
    <location>
        <position position="176"/>
    </location>
</feature>
<dbReference type="GO" id="GO:0000271">
    <property type="term" value="P:polysaccharide biosynthetic process"/>
    <property type="evidence" value="ECO:0007669"/>
    <property type="project" value="TreeGrafter"/>
</dbReference>
<dbReference type="Pfam" id="PF01041">
    <property type="entry name" value="DegT_DnrJ_EryC1"/>
    <property type="match status" value="1"/>
</dbReference>
<feature type="modified residue" description="N6-(pyridoxal phosphate)lysine" evidence="2">
    <location>
        <position position="176"/>
    </location>
</feature>
<dbReference type="PANTHER" id="PTHR30244">
    <property type="entry name" value="TRANSAMINASE"/>
    <property type="match status" value="1"/>
</dbReference>
<reference evidence="4 5" key="1">
    <citation type="journal article" date="2016" name="Environ. Microbiol.">
        <title>Genomic resolution of a cold subsurface aquifer community provides metabolic insights for novel microbes adapted to high CO concentrations.</title>
        <authorList>
            <person name="Probst A.J."/>
            <person name="Castelle C.J."/>
            <person name="Singh A."/>
            <person name="Brown C.T."/>
            <person name="Anantharaman K."/>
            <person name="Sharon I."/>
            <person name="Hug L.A."/>
            <person name="Burstein D."/>
            <person name="Emerson J.B."/>
            <person name="Thomas B.C."/>
            <person name="Banfield J.F."/>
        </authorList>
    </citation>
    <scope>NUCLEOTIDE SEQUENCE [LARGE SCALE GENOMIC DNA]</scope>
    <source>
        <strain evidence="4">CG1_02_47_37</strain>
    </source>
</reference>
<dbReference type="Gene3D" id="3.40.640.10">
    <property type="entry name" value="Type I PLP-dependent aspartate aminotransferase-like (Major domain)"/>
    <property type="match status" value="1"/>
</dbReference>
<evidence type="ECO:0008006" key="6">
    <source>
        <dbReference type="Google" id="ProtNLM"/>
    </source>
</evidence>
<protein>
    <recommendedName>
        <fullName evidence="6">Aminotransferase class V domain-containing protein</fullName>
    </recommendedName>
</protein>
<dbReference type="InterPro" id="IPR000653">
    <property type="entry name" value="DegT/StrS_aminotransferase"/>
</dbReference>
<dbReference type="GO" id="GO:0030170">
    <property type="term" value="F:pyridoxal phosphate binding"/>
    <property type="evidence" value="ECO:0007669"/>
    <property type="project" value="TreeGrafter"/>
</dbReference>
<evidence type="ECO:0000256" key="2">
    <source>
        <dbReference type="PIRSR" id="PIRSR000390-2"/>
    </source>
</evidence>
<dbReference type="STRING" id="1805034.AUJ59_03020"/>
<dbReference type="GO" id="GO:0008483">
    <property type="term" value="F:transaminase activity"/>
    <property type="evidence" value="ECO:0007669"/>
    <property type="project" value="TreeGrafter"/>
</dbReference>
<dbReference type="AlphaFoldDB" id="A0A1J4RR40"/>
<proteinExistence type="inferred from homology"/>
<dbReference type="SUPFAM" id="SSF53383">
    <property type="entry name" value="PLP-dependent transferases"/>
    <property type="match status" value="1"/>
</dbReference>
<keyword evidence="2 3" id="KW-0663">Pyridoxal phosphate</keyword>
<organism evidence="4 5">
    <name type="scientific">Candidatus Beckwithbacteria bacterium CG1_02_47_37</name>
    <dbReference type="NCBI Taxonomy" id="1805034"/>
    <lineage>
        <taxon>Bacteria</taxon>
        <taxon>Candidatus Beckwithiibacteriota</taxon>
    </lineage>
</organism>